<dbReference type="FunFam" id="3.60.15.10:FF:000017">
    <property type="entry name" value="Lactamase beta 2"/>
    <property type="match status" value="1"/>
</dbReference>
<dbReference type="FunCoup" id="A0A482XE52">
    <property type="interactions" value="1114"/>
</dbReference>
<reference evidence="7 8" key="1">
    <citation type="journal article" date="2017" name="Gigascience">
        <title>Genome sequence of the small brown planthopper, Laodelphax striatellus.</title>
        <authorList>
            <person name="Zhu J."/>
            <person name="Jiang F."/>
            <person name="Wang X."/>
            <person name="Yang P."/>
            <person name="Bao Y."/>
            <person name="Zhao W."/>
            <person name="Wang W."/>
            <person name="Lu H."/>
            <person name="Wang Q."/>
            <person name="Cui N."/>
            <person name="Li J."/>
            <person name="Chen X."/>
            <person name="Luo L."/>
            <person name="Yu J."/>
            <person name="Kang L."/>
            <person name="Cui F."/>
        </authorList>
    </citation>
    <scope>NUCLEOTIDE SEQUENCE [LARGE SCALE GENOMIC DNA]</scope>
    <source>
        <strain evidence="7">Lst14</strain>
    </source>
</reference>
<dbReference type="AlphaFoldDB" id="A0A482XE52"/>
<evidence type="ECO:0000256" key="3">
    <source>
        <dbReference type="ARBA" id="ARBA00022801"/>
    </source>
</evidence>
<dbReference type="InterPro" id="IPR036866">
    <property type="entry name" value="RibonucZ/Hydroxyglut_hydro"/>
</dbReference>
<dbReference type="Gene3D" id="3.60.15.10">
    <property type="entry name" value="Ribonuclease Z/Hydroxyacylglutathione hydrolase-like"/>
    <property type="match status" value="1"/>
</dbReference>
<dbReference type="OrthoDB" id="17458at2759"/>
<dbReference type="Pfam" id="PF00753">
    <property type="entry name" value="Lactamase_B"/>
    <property type="match status" value="1"/>
</dbReference>
<keyword evidence="3" id="KW-0378">Hydrolase</keyword>
<evidence type="ECO:0000259" key="6">
    <source>
        <dbReference type="SMART" id="SM00849"/>
    </source>
</evidence>
<keyword evidence="8" id="KW-1185">Reference proteome</keyword>
<dbReference type="InterPro" id="IPR036388">
    <property type="entry name" value="WH-like_DNA-bd_sf"/>
</dbReference>
<dbReference type="GO" id="GO:0005759">
    <property type="term" value="C:mitochondrial matrix"/>
    <property type="evidence" value="ECO:0007669"/>
    <property type="project" value="TreeGrafter"/>
</dbReference>
<dbReference type="SMR" id="A0A482XE52"/>
<dbReference type="STRING" id="195883.A0A482XE52"/>
<dbReference type="InterPro" id="IPR047921">
    <property type="entry name" value="LACTB2-like_MBL-fold"/>
</dbReference>
<dbReference type="PANTHER" id="PTHR23131:SF0">
    <property type="entry name" value="ENDORIBONUCLEASE LACTB2"/>
    <property type="match status" value="1"/>
</dbReference>
<dbReference type="SUPFAM" id="SSF56281">
    <property type="entry name" value="Metallo-hydrolase/oxidoreductase"/>
    <property type="match status" value="1"/>
</dbReference>
<dbReference type="SMART" id="SM00849">
    <property type="entry name" value="Lactamase_B"/>
    <property type="match status" value="1"/>
</dbReference>
<evidence type="ECO:0000313" key="8">
    <source>
        <dbReference type="Proteomes" id="UP000291343"/>
    </source>
</evidence>
<organism evidence="7 8">
    <name type="scientific">Laodelphax striatellus</name>
    <name type="common">Small brown planthopper</name>
    <name type="synonym">Delphax striatella</name>
    <dbReference type="NCBI Taxonomy" id="195883"/>
    <lineage>
        <taxon>Eukaryota</taxon>
        <taxon>Metazoa</taxon>
        <taxon>Ecdysozoa</taxon>
        <taxon>Arthropoda</taxon>
        <taxon>Hexapoda</taxon>
        <taxon>Insecta</taxon>
        <taxon>Pterygota</taxon>
        <taxon>Neoptera</taxon>
        <taxon>Paraneoptera</taxon>
        <taxon>Hemiptera</taxon>
        <taxon>Auchenorrhyncha</taxon>
        <taxon>Fulgoroidea</taxon>
        <taxon>Delphacidae</taxon>
        <taxon>Criomorphinae</taxon>
        <taxon>Laodelphax</taxon>
    </lineage>
</organism>
<dbReference type="InterPro" id="IPR050662">
    <property type="entry name" value="Sec-metab_biosynth-thioest"/>
</dbReference>
<evidence type="ECO:0000256" key="2">
    <source>
        <dbReference type="ARBA" id="ARBA00022723"/>
    </source>
</evidence>
<evidence type="ECO:0000256" key="5">
    <source>
        <dbReference type="ARBA" id="ARBA00069358"/>
    </source>
</evidence>
<evidence type="ECO:0000256" key="1">
    <source>
        <dbReference type="ARBA" id="ARBA00006759"/>
    </source>
</evidence>
<dbReference type="GO" id="GO:0016787">
    <property type="term" value="F:hydrolase activity"/>
    <property type="evidence" value="ECO:0007669"/>
    <property type="project" value="UniProtKB-KW"/>
</dbReference>
<dbReference type="Gene3D" id="1.10.10.10">
    <property type="entry name" value="Winged helix-like DNA-binding domain superfamily/Winged helix DNA-binding domain"/>
    <property type="match status" value="1"/>
</dbReference>
<feature type="domain" description="Metallo-beta-lactamase" evidence="6">
    <location>
        <begin position="30"/>
        <end position="191"/>
    </location>
</feature>
<dbReference type="InParanoid" id="A0A482XE52"/>
<dbReference type="GO" id="GO:0031123">
    <property type="term" value="P:RNA 3'-end processing"/>
    <property type="evidence" value="ECO:0007669"/>
    <property type="project" value="UniProtKB-ARBA"/>
</dbReference>
<dbReference type="GO" id="GO:0004521">
    <property type="term" value="F:RNA endonuclease activity"/>
    <property type="evidence" value="ECO:0007669"/>
    <property type="project" value="TreeGrafter"/>
</dbReference>
<comment type="similarity">
    <text evidence="1">Belongs to the metallo-beta-lactamase superfamily. Glyoxalase II family.</text>
</comment>
<dbReference type="PANTHER" id="PTHR23131">
    <property type="entry name" value="ENDORIBONUCLEASE LACTB2"/>
    <property type="match status" value="1"/>
</dbReference>
<evidence type="ECO:0000256" key="4">
    <source>
        <dbReference type="ARBA" id="ARBA00022833"/>
    </source>
</evidence>
<gene>
    <name evidence="7" type="ORF">LSTR_LSTR006825</name>
</gene>
<dbReference type="InterPro" id="IPR001279">
    <property type="entry name" value="Metallo-B-lactamas"/>
</dbReference>
<keyword evidence="2" id="KW-0479">Metal-binding</keyword>
<comment type="caution">
    <text evidence="7">The sequence shown here is derived from an EMBL/GenBank/DDBJ whole genome shotgun (WGS) entry which is preliminary data.</text>
</comment>
<dbReference type="EMBL" id="QKKF02011155">
    <property type="protein sequence ID" value="RZF44275.1"/>
    <property type="molecule type" value="Genomic_DNA"/>
</dbReference>
<dbReference type="CDD" id="cd07722">
    <property type="entry name" value="LACTB2-like_MBL-fold"/>
    <property type="match status" value="1"/>
</dbReference>
<name>A0A482XE52_LAOST</name>
<proteinExistence type="inferred from homology"/>
<dbReference type="GO" id="GO:0003727">
    <property type="term" value="F:single-stranded RNA binding"/>
    <property type="evidence" value="ECO:0007669"/>
    <property type="project" value="TreeGrafter"/>
</dbReference>
<dbReference type="GO" id="GO:0046872">
    <property type="term" value="F:metal ion binding"/>
    <property type="evidence" value="ECO:0007669"/>
    <property type="project" value="UniProtKB-KW"/>
</dbReference>
<keyword evidence="4" id="KW-0862">Zinc</keyword>
<dbReference type="Pfam" id="PF17778">
    <property type="entry name" value="WHD_BLACT"/>
    <property type="match status" value="1"/>
</dbReference>
<accession>A0A482XE52</accession>
<dbReference type="InterPro" id="IPR041516">
    <property type="entry name" value="LACTB2_WH"/>
</dbReference>
<dbReference type="Proteomes" id="UP000291343">
    <property type="component" value="Unassembled WGS sequence"/>
</dbReference>
<protein>
    <recommendedName>
        <fullName evidence="5">Beta-lactamase-like protein 2 homolog</fullName>
    </recommendedName>
</protein>
<evidence type="ECO:0000313" key="7">
    <source>
        <dbReference type="EMBL" id="RZF44275.1"/>
    </source>
</evidence>
<sequence>MATVLPAISKLTSRVIRVLGCNPGPMTLQGTNSYIVGTGKRRILIDTSEPQIAEYTDTLKGVLKNENVQLEHIIVTHWHNDHIGAVANVLDKISPECKVWKYPRDNTEEKFEFSPLENGQVFQVEGATLSVIHTPGHTTDHVVLSLKEENALFSGDCILGEGTTVFEDLYEYMKSLETIRNLQPSCIYPGHGPLVEEPSSVIEYYIKHRNDRENEIINFLKSENRTVTEMDVVKVLYKGYPERLQKPALYAVRKHFEKLEKDGQVIEHNDGWSLKEKSKV</sequence>